<evidence type="ECO:0000256" key="2">
    <source>
        <dbReference type="ARBA" id="ARBA00022679"/>
    </source>
</evidence>
<reference evidence="6 7" key="1">
    <citation type="journal article" date="2019" name="Anaerobe">
        <title>Detection of Robinsoniella peoriensis in multiple bone samples of a trauma patient.</title>
        <authorList>
            <person name="Schrottner P."/>
            <person name="Hartwich K."/>
            <person name="Bunk B."/>
            <person name="Schober I."/>
            <person name="Helbig S."/>
            <person name="Rudolph W.W."/>
            <person name="Gunzer F."/>
        </authorList>
    </citation>
    <scope>NUCLEOTIDE SEQUENCE [LARGE SCALE GENOMIC DNA]</scope>
    <source>
        <strain evidence="6 7">DSM 106044</strain>
    </source>
</reference>
<dbReference type="Pfam" id="PF02782">
    <property type="entry name" value="FGGY_C"/>
    <property type="match status" value="1"/>
</dbReference>
<dbReference type="AlphaFoldDB" id="A0A4U8Q2E8"/>
<keyword evidence="7" id="KW-1185">Reference proteome</keyword>
<organism evidence="6 7">
    <name type="scientific">Robinsoniella peoriensis</name>
    <dbReference type="NCBI Taxonomy" id="180332"/>
    <lineage>
        <taxon>Bacteria</taxon>
        <taxon>Bacillati</taxon>
        <taxon>Bacillota</taxon>
        <taxon>Clostridia</taxon>
        <taxon>Lachnospirales</taxon>
        <taxon>Lachnospiraceae</taxon>
        <taxon>Robinsoniella</taxon>
    </lineage>
</organism>
<keyword evidence="3 6" id="KW-0418">Kinase</keyword>
<dbReference type="InterPro" id="IPR000577">
    <property type="entry name" value="Carb_kinase_FGGY"/>
</dbReference>
<evidence type="ECO:0000313" key="7">
    <source>
        <dbReference type="Proteomes" id="UP000306509"/>
    </source>
</evidence>
<dbReference type="InterPro" id="IPR018485">
    <property type="entry name" value="FGGY_C"/>
</dbReference>
<dbReference type="STRING" id="180332.GCA_000797495_03819"/>
<proteinExistence type="inferred from homology"/>
<dbReference type="EC" id="2.7.1.17" evidence="6"/>
<name>A0A4U8Q2E8_9FIRM</name>
<dbReference type="Gene3D" id="3.30.420.40">
    <property type="match status" value="2"/>
</dbReference>
<evidence type="ECO:0000259" key="5">
    <source>
        <dbReference type="Pfam" id="PF02782"/>
    </source>
</evidence>
<evidence type="ECO:0000259" key="4">
    <source>
        <dbReference type="Pfam" id="PF00370"/>
    </source>
</evidence>
<dbReference type="InterPro" id="IPR018484">
    <property type="entry name" value="FGGY_N"/>
</dbReference>
<gene>
    <name evidence="6" type="primary">xylB_9</name>
    <name evidence="6" type="ORF">DSM106044_04859</name>
</gene>
<evidence type="ECO:0000256" key="3">
    <source>
        <dbReference type="ARBA" id="ARBA00022777"/>
    </source>
</evidence>
<dbReference type="PANTHER" id="PTHR43095:SF5">
    <property type="entry name" value="XYLULOSE KINASE"/>
    <property type="match status" value="1"/>
</dbReference>
<accession>A0A4U8Q2E8</accession>
<dbReference type="EMBL" id="QGQD01000097">
    <property type="protein sequence ID" value="TLC98343.1"/>
    <property type="molecule type" value="Genomic_DNA"/>
</dbReference>
<dbReference type="Proteomes" id="UP000306509">
    <property type="component" value="Unassembled WGS sequence"/>
</dbReference>
<dbReference type="GO" id="GO:0004856">
    <property type="term" value="F:D-xylulokinase activity"/>
    <property type="evidence" value="ECO:0007669"/>
    <property type="project" value="UniProtKB-EC"/>
</dbReference>
<comment type="similarity">
    <text evidence="1">Belongs to the FGGY kinase family.</text>
</comment>
<dbReference type="RefSeq" id="WP_138003881.1">
    <property type="nucleotide sequence ID" value="NZ_QGQD01000097.1"/>
</dbReference>
<dbReference type="Pfam" id="PF00370">
    <property type="entry name" value="FGGY_N"/>
    <property type="match status" value="1"/>
</dbReference>
<feature type="domain" description="Carbohydrate kinase FGGY N-terminal" evidence="4">
    <location>
        <begin position="6"/>
        <end position="250"/>
    </location>
</feature>
<comment type="caution">
    <text evidence="6">The sequence shown here is derived from an EMBL/GenBank/DDBJ whole genome shotgun (WGS) entry which is preliminary data.</text>
</comment>
<protein>
    <submittedName>
        <fullName evidence="6">Xylulose kinase</fullName>
        <ecNumber evidence="6">2.7.1.17</ecNumber>
    </submittedName>
</protein>
<dbReference type="InterPro" id="IPR050406">
    <property type="entry name" value="FGGY_Carb_Kinase"/>
</dbReference>
<evidence type="ECO:0000313" key="6">
    <source>
        <dbReference type="EMBL" id="TLC98343.1"/>
    </source>
</evidence>
<sequence length="513" mass="57495">MRDILLMAVDLGTSFIKVGVYDTDSTCITLETEPVKDYRPGPGIFIQKGEELLASVITCMKKVCAALEGRAECIEAIAFTGQMSGFMGVDENWNDITTWSCSLDSRYMPYAEKQMEKLRDPFLCIGGTNFPQMAPKYEWFKMEYPEQSKKIAKYLMISGYVIGKIGDISVEDAVIDRSFTQWTGLADVQNDRWSQEICREIGLDEKYLPRIVNSNHICARLNKEMAAATGLKQGVVLVSGAGDKPAGCLGAGIVNYGDMIFEASSYGEVSCCVSEYRPDMDERRLDVIPSAVPGEFYATHFAAGSGITLDWFMNTFVKQAGISTKEMFADMEHKMSSIAPGCNGLMGIGLLGGSSMPLDGSLRGMWMGFDWSHSKEHFYKALLESFTYDFTLCMQRMEELYPEYELDHVRIIGGGAKSPVWTQMCADVQGKRYEVLNREDAAMWGAAILAGNAIGVFPDLKETALKHVKVEREFLPDLTKREAYMPYLHLYKDYMVELHDFYERIGQLSNNMV</sequence>
<evidence type="ECO:0000256" key="1">
    <source>
        <dbReference type="ARBA" id="ARBA00009156"/>
    </source>
</evidence>
<dbReference type="SUPFAM" id="SSF53067">
    <property type="entry name" value="Actin-like ATPase domain"/>
    <property type="match status" value="2"/>
</dbReference>
<keyword evidence="2 6" id="KW-0808">Transferase</keyword>
<feature type="domain" description="Carbohydrate kinase FGGY C-terminal" evidence="5">
    <location>
        <begin position="289"/>
        <end position="452"/>
    </location>
</feature>
<dbReference type="PANTHER" id="PTHR43095">
    <property type="entry name" value="SUGAR KINASE"/>
    <property type="match status" value="1"/>
</dbReference>
<dbReference type="PIRSF" id="PIRSF000538">
    <property type="entry name" value="GlpK"/>
    <property type="match status" value="1"/>
</dbReference>
<dbReference type="InterPro" id="IPR043129">
    <property type="entry name" value="ATPase_NBD"/>
</dbReference>